<dbReference type="PANTHER" id="PTHR33308">
    <property type="entry name" value="PEPTIDOGLYCAN HYDROLASE FLGJ"/>
    <property type="match status" value="1"/>
</dbReference>
<keyword evidence="5" id="KW-1185">Reference proteome</keyword>
<sequence length="212" mass="24010">MWGEMKLRKQGWRVILIMLLTFAVLAAGIALRGQFSQRSQTQSVPTLVQKKPHHFSAQQKRTFISKVGNPAVKIYVKNRQVLPSVVIAQAILESQFGTSELSTDANNLFGIKGTYRGQSVQFYTREIENGKSIKVLAQFRKYPNLASSIADHNQLVSAKFIKSKNILSYRQSTRLLQENGYATDPHYASKLNHLIVEYHLSNYDLKALNARV</sequence>
<dbReference type="Proteomes" id="UP000016361">
    <property type="component" value="Unassembled WGS sequence"/>
</dbReference>
<keyword evidence="2" id="KW-0378">Hydrolase</keyword>
<comment type="caution">
    <text evidence="4">The sequence shown here is derived from an EMBL/GenBank/DDBJ whole genome shotgun (WGS) entry which is preliminary data.</text>
</comment>
<gene>
    <name evidence="4" type="ORF">LOT_0885</name>
</gene>
<feature type="domain" description="Mannosyl-glycoprotein endo-beta-N-acetylglucosamidase-like" evidence="3">
    <location>
        <begin position="53"/>
        <end position="204"/>
    </location>
</feature>
<protein>
    <submittedName>
        <fullName evidence="4">N-acetylmuramidase</fullName>
    </submittedName>
</protein>
<evidence type="ECO:0000256" key="1">
    <source>
        <dbReference type="ARBA" id="ARBA00010266"/>
    </source>
</evidence>
<evidence type="ECO:0000259" key="3">
    <source>
        <dbReference type="SMART" id="SM00047"/>
    </source>
</evidence>
<dbReference type="eggNOG" id="COG1705">
    <property type="taxonomic scope" value="Bacteria"/>
</dbReference>
<dbReference type="EMBL" id="BASH01000002">
    <property type="protein sequence ID" value="GAD16347.1"/>
    <property type="molecule type" value="Genomic_DNA"/>
</dbReference>
<proteinExistence type="inferred from homology"/>
<dbReference type="Gene3D" id="4.10.80.30">
    <property type="entry name" value="DNA polymerase, domain 6"/>
    <property type="match status" value="1"/>
</dbReference>
<evidence type="ECO:0000313" key="5">
    <source>
        <dbReference type="Proteomes" id="UP000016361"/>
    </source>
</evidence>
<evidence type="ECO:0000313" key="4">
    <source>
        <dbReference type="EMBL" id="GAD16347.1"/>
    </source>
</evidence>
<dbReference type="PANTHER" id="PTHR33308:SF9">
    <property type="entry name" value="PEPTIDOGLYCAN HYDROLASE FLGJ"/>
    <property type="match status" value="1"/>
</dbReference>
<dbReference type="AlphaFoldDB" id="S4NGG7"/>
<comment type="similarity">
    <text evidence="1">Belongs to the glycosyl hydrolase 73 family.</text>
</comment>
<evidence type="ECO:0000256" key="2">
    <source>
        <dbReference type="ARBA" id="ARBA00022801"/>
    </source>
</evidence>
<dbReference type="Gene3D" id="1.10.530.10">
    <property type="match status" value="1"/>
</dbReference>
<dbReference type="GO" id="GO:0004040">
    <property type="term" value="F:amidase activity"/>
    <property type="evidence" value="ECO:0007669"/>
    <property type="project" value="InterPro"/>
</dbReference>
<dbReference type="InterPro" id="IPR002901">
    <property type="entry name" value="MGlyc_endo_b_GlcNAc-like_dom"/>
</dbReference>
<name>S4NGG7_9LACO</name>
<dbReference type="InterPro" id="IPR051056">
    <property type="entry name" value="Glycosyl_Hydrolase_73"/>
</dbReference>
<dbReference type="Pfam" id="PF01832">
    <property type="entry name" value="Glucosaminidase"/>
    <property type="match status" value="1"/>
</dbReference>
<reference evidence="5" key="1">
    <citation type="journal article" date="2013" name="Genome Announc.">
        <title>Draft Genome Sequence of D-Branched-Chain Amino Acid Producer Lactobacillus otakiensis JCM 15040T, Isolated from a Traditional Japanese Pickle.</title>
        <authorList>
            <person name="Doi K."/>
            <person name="Mori K."/>
            <person name="Mutaguchi Y."/>
            <person name="Tashiro K."/>
            <person name="Fujino Y."/>
            <person name="Ohmori T."/>
            <person name="Kuhara S."/>
            <person name="Ohshima T."/>
        </authorList>
    </citation>
    <scope>NUCLEOTIDE SEQUENCE [LARGE SCALE GENOMIC DNA]</scope>
    <source>
        <strain evidence="5">JCM 15040</strain>
    </source>
</reference>
<accession>S4NGG7</accession>
<organism evidence="4 5">
    <name type="scientific">Lentilactobacillus otakiensis DSM 19908 = JCM 15040</name>
    <dbReference type="NCBI Taxonomy" id="1423780"/>
    <lineage>
        <taxon>Bacteria</taxon>
        <taxon>Bacillati</taxon>
        <taxon>Bacillota</taxon>
        <taxon>Bacilli</taxon>
        <taxon>Lactobacillales</taxon>
        <taxon>Lactobacillaceae</taxon>
        <taxon>Lentilactobacillus</taxon>
    </lineage>
</organism>
<dbReference type="STRING" id="1423780.FD05_GL000356"/>
<dbReference type="SMART" id="SM00047">
    <property type="entry name" value="LYZ2"/>
    <property type="match status" value="1"/>
</dbReference>